<accession>A0A448X479</accession>
<proteinExistence type="predicted"/>
<protein>
    <submittedName>
        <fullName evidence="2">Uncharacterized protein</fullName>
    </submittedName>
</protein>
<dbReference type="EMBL" id="CAAALY010088507">
    <property type="protein sequence ID" value="VEL27618.1"/>
    <property type="molecule type" value="Genomic_DNA"/>
</dbReference>
<evidence type="ECO:0000313" key="2">
    <source>
        <dbReference type="EMBL" id="VEL27618.1"/>
    </source>
</evidence>
<dbReference type="Proteomes" id="UP000784294">
    <property type="component" value="Unassembled WGS sequence"/>
</dbReference>
<keyword evidence="3" id="KW-1185">Reference proteome</keyword>
<evidence type="ECO:0000256" key="1">
    <source>
        <dbReference type="SAM" id="MobiDB-lite"/>
    </source>
</evidence>
<reference evidence="2" key="1">
    <citation type="submission" date="2018-11" db="EMBL/GenBank/DDBJ databases">
        <authorList>
            <consortium name="Pathogen Informatics"/>
        </authorList>
    </citation>
    <scope>NUCLEOTIDE SEQUENCE</scope>
</reference>
<comment type="caution">
    <text evidence="2">The sequence shown here is derived from an EMBL/GenBank/DDBJ whole genome shotgun (WGS) entry which is preliminary data.</text>
</comment>
<feature type="region of interest" description="Disordered" evidence="1">
    <location>
        <begin position="39"/>
        <end position="70"/>
    </location>
</feature>
<feature type="compositionally biased region" description="Basic and acidic residues" evidence="1">
    <location>
        <begin position="48"/>
        <end position="70"/>
    </location>
</feature>
<dbReference type="AlphaFoldDB" id="A0A448X479"/>
<sequence length="70" mass="8045">MKLRLLDGELTMAIWTVRMTKKMGRNEVGARFQQPLKSSAQHLACKSPSEKKTSGCHGERAKKRDYTEFF</sequence>
<evidence type="ECO:0000313" key="3">
    <source>
        <dbReference type="Proteomes" id="UP000784294"/>
    </source>
</evidence>
<gene>
    <name evidence="2" type="ORF">PXEA_LOCUS21058</name>
</gene>
<name>A0A448X479_9PLAT</name>
<organism evidence="2 3">
    <name type="scientific">Protopolystoma xenopodis</name>
    <dbReference type="NCBI Taxonomy" id="117903"/>
    <lineage>
        <taxon>Eukaryota</taxon>
        <taxon>Metazoa</taxon>
        <taxon>Spiralia</taxon>
        <taxon>Lophotrochozoa</taxon>
        <taxon>Platyhelminthes</taxon>
        <taxon>Monogenea</taxon>
        <taxon>Polyopisthocotylea</taxon>
        <taxon>Polystomatidea</taxon>
        <taxon>Polystomatidae</taxon>
        <taxon>Protopolystoma</taxon>
    </lineage>
</organism>